<dbReference type="InterPro" id="IPR000169">
    <property type="entry name" value="Pept_cys_AS"/>
</dbReference>
<keyword evidence="1 4" id="KW-0645">Protease</keyword>
<evidence type="ECO:0000256" key="1">
    <source>
        <dbReference type="ARBA" id="ARBA00022670"/>
    </source>
</evidence>
<accession>A0A1G5WRQ1</accession>
<evidence type="ECO:0000256" key="3">
    <source>
        <dbReference type="ARBA" id="ARBA00022807"/>
    </source>
</evidence>
<keyword evidence="2 4" id="KW-0378">Hydrolase</keyword>
<organism evidence="7 8">
    <name type="scientific">Allisonella histaminiformans</name>
    <dbReference type="NCBI Taxonomy" id="209880"/>
    <lineage>
        <taxon>Bacteria</taxon>
        <taxon>Bacillati</taxon>
        <taxon>Bacillota</taxon>
        <taxon>Negativicutes</taxon>
        <taxon>Veillonellales</taxon>
        <taxon>Veillonellaceae</taxon>
        <taxon>Allisonella</taxon>
    </lineage>
</organism>
<feature type="active site" evidence="5">
    <location>
        <position position="69"/>
    </location>
</feature>
<feature type="active site" evidence="5">
    <location>
        <position position="381"/>
    </location>
</feature>
<dbReference type="EMBL" id="FMXA01000029">
    <property type="protein sequence ID" value="SDA60712.1"/>
    <property type="molecule type" value="Genomic_DNA"/>
</dbReference>
<dbReference type="InterPro" id="IPR038765">
    <property type="entry name" value="Papain-like_cys_pep_sf"/>
</dbReference>
<keyword evidence="8" id="KW-1185">Reference proteome</keyword>
<keyword evidence="4" id="KW-0031">Aminopeptidase</keyword>
<reference evidence="7 8" key="1">
    <citation type="submission" date="2016-10" db="EMBL/GenBank/DDBJ databases">
        <authorList>
            <person name="de Groot N.N."/>
        </authorList>
    </citation>
    <scope>NUCLEOTIDE SEQUENCE [LARGE SCALE GENOMIC DNA]</scope>
    <source>
        <strain evidence="7 8">DSM 15230</strain>
    </source>
</reference>
<evidence type="ECO:0000313" key="7">
    <source>
        <dbReference type="EMBL" id="SDA60712.1"/>
    </source>
</evidence>
<feature type="active site" evidence="5">
    <location>
        <position position="359"/>
    </location>
</feature>
<dbReference type="SUPFAM" id="SSF54001">
    <property type="entry name" value="Cysteine proteinases"/>
    <property type="match status" value="1"/>
</dbReference>
<dbReference type="Gene3D" id="3.90.70.10">
    <property type="entry name" value="Cysteine proteinases"/>
    <property type="match status" value="1"/>
</dbReference>
<dbReference type="PROSITE" id="PS50017">
    <property type="entry name" value="DEATH_DOMAIN"/>
    <property type="match status" value="1"/>
</dbReference>
<dbReference type="RefSeq" id="WP_091365504.1">
    <property type="nucleotide sequence ID" value="NZ_FMXA01000029.1"/>
</dbReference>
<evidence type="ECO:0000256" key="2">
    <source>
        <dbReference type="ARBA" id="ARBA00022801"/>
    </source>
</evidence>
<dbReference type="PIRSF" id="PIRSF005700">
    <property type="entry name" value="PepC"/>
    <property type="match status" value="1"/>
</dbReference>
<dbReference type="InterPro" id="IPR004134">
    <property type="entry name" value="Peptidase_C1B"/>
</dbReference>
<sequence>MKDITFSFLNTWAEVYDRDNTARTLHSALAKTDMADLAYIPARGAQLKGAFSVEVKTRGVTAQMKSGRCWLFAALNMLREVAADRLKVDSFELSQNYLSFYDKLEKANNVLEMVITHAEEPLNGQCMRYILTGMVDGGYWSEAADLIRKYGVVPKQVFPETYQSEHTARFLSIINRLLRKDAYELRRMIQQGKDPYPRKAEMMAEIYRAQCIAFGKPPATFDFAWRDKDNEYHCEKALTPLTFYEKYVAVDLSQYVPVINEPRDDRKLHAPVVFHSIENMTGKDMYALNLPQEELEDLCIRQLKSGEPVWFACDAGAYGARKEGVWDQESVQYEKLLGDFSVGLPKGTGLEYHDTAATHAVLLTGVNLDVSGYPDRWKIENSWGKEAGDNGYFVCSETYFREYGYEAVIHKKHFSKEQLAMLTEEPVRIRPWDEE</sequence>
<dbReference type="Proteomes" id="UP000199689">
    <property type="component" value="Unassembled WGS sequence"/>
</dbReference>
<protein>
    <recommendedName>
        <fullName evidence="4">Aminopeptidase</fullName>
    </recommendedName>
</protein>
<dbReference type="GO" id="GO:0006508">
    <property type="term" value="P:proteolysis"/>
    <property type="evidence" value="ECO:0007669"/>
    <property type="project" value="UniProtKB-KW"/>
</dbReference>
<dbReference type="OrthoDB" id="1111399at2"/>
<evidence type="ECO:0000256" key="5">
    <source>
        <dbReference type="PIRSR" id="PIRSR005700-1"/>
    </source>
</evidence>
<gene>
    <name evidence="7" type="ORF">SAMN02910343_01556</name>
</gene>
<evidence type="ECO:0000259" key="6">
    <source>
        <dbReference type="PROSITE" id="PS50017"/>
    </source>
</evidence>
<proteinExistence type="inferred from homology"/>
<dbReference type="STRING" id="209880.SAMN02910343_01556"/>
<dbReference type="PROSITE" id="PS00639">
    <property type="entry name" value="THIOL_PROTEASE_HIS"/>
    <property type="match status" value="1"/>
</dbReference>
<dbReference type="Pfam" id="PF03051">
    <property type="entry name" value="Peptidase_C1_2"/>
    <property type="match status" value="1"/>
</dbReference>
<feature type="domain" description="Death" evidence="6">
    <location>
        <begin position="1"/>
        <end position="38"/>
    </location>
</feature>
<dbReference type="GO" id="GO:0043418">
    <property type="term" value="P:homocysteine catabolic process"/>
    <property type="evidence" value="ECO:0007669"/>
    <property type="project" value="TreeGrafter"/>
</dbReference>
<evidence type="ECO:0000313" key="8">
    <source>
        <dbReference type="Proteomes" id="UP000199689"/>
    </source>
</evidence>
<name>A0A1G5WRQ1_9FIRM</name>
<dbReference type="PANTHER" id="PTHR10363:SF2">
    <property type="entry name" value="BLEOMYCIN HYDROLASE"/>
    <property type="match status" value="1"/>
</dbReference>
<comment type="similarity">
    <text evidence="4">Belongs to the peptidase C1 family.</text>
</comment>
<dbReference type="InterPro" id="IPR025660">
    <property type="entry name" value="Pept_his_AS"/>
</dbReference>
<dbReference type="PANTHER" id="PTHR10363">
    <property type="entry name" value="BLEOMYCIN HYDROLASE"/>
    <property type="match status" value="1"/>
</dbReference>
<dbReference type="PROSITE" id="PS00139">
    <property type="entry name" value="THIOL_PROTEASE_CYS"/>
    <property type="match status" value="1"/>
</dbReference>
<dbReference type="GO" id="GO:0005737">
    <property type="term" value="C:cytoplasm"/>
    <property type="evidence" value="ECO:0007669"/>
    <property type="project" value="TreeGrafter"/>
</dbReference>
<dbReference type="AlphaFoldDB" id="A0A1G5WRQ1"/>
<dbReference type="GO" id="GO:0070005">
    <property type="term" value="F:cysteine-type aminopeptidase activity"/>
    <property type="evidence" value="ECO:0007669"/>
    <property type="project" value="InterPro"/>
</dbReference>
<evidence type="ECO:0000256" key="4">
    <source>
        <dbReference type="PIRNR" id="PIRNR005700"/>
    </source>
</evidence>
<dbReference type="GO" id="GO:0009636">
    <property type="term" value="P:response to toxic substance"/>
    <property type="evidence" value="ECO:0007669"/>
    <property type="project" value="TreeGrafter"/>
</dbReference>
<dbReference type="InterPro" id="IPR000488">
    <property type="entry name" value="Death_dom"/>
</dbReference>
<keyword evidence="3 4" id="KW-0788">Thiol protease</keyword>
<dbReference type="GO" id="GO:0007165">
    <property type="term" value="P:signal transduction"/>
    <property type="evidence" value="ECO:0007669"/>
    <property type="project" value="InterPro"/>
</dbReference>
<dbReference type="GeneID" id="87756541"/>